<feature type="transmembrane region" description="Helical" evidence="1">
    <location>
        <begin position="123"/>
        <end position="150"/>
    </location>
</feature>
<feature type="transmembrane region" description="Helical" evidence="1">
    <location>
        <begin position="28"/>
        <end position="51"/>
    </location>
</feature>
<keyword evidence="1" id="KW-0472">Membrane</keyword>
<gene>
    <name evidence="2" type="ORF">J7I43_17625</name>
</gene>
<organism evidence="2 3">
    <name type="scientific">Chitinophaga chungangae</name>
    <dbReference type="NCBI Taxonomy" id="2821488"/>
    <lineage>
        <taxon>Bacteria</taxon>
        <taxon>Pseudomonadati</taxon>
        <taxon>Bacteroidota</taxon>
        <taxon>Chitinophagia</taxon>
        <taxon>Chitinophagales</taxon>
        <taxon>Chitinophagaceae</taxon>
        <taxon>Chitinophaga</taxon>
    </lineage>
</organism>
<comment type="caution">
    <text evidence="2">The sequence shown here is derived from an EMBL/GenBank/DDBJ whole genome shotgun (WGS) entry which is preliminary data.</text>
</comment>
<feature type="transmembrane region" description="Helical" evidence="1">
    <location>
        <begin position="71"/>
        <end position="91"/>
    </location>
</feature>
<dbReference type="EMBL" id="JAGHKP010000003">
    <property type="protein sequence ID" value="MBO9154052.1"/>
    <property type="molecule type" value="Genomic_DNA"/>
</dbReference>
<dbReference type="RefSeq" id="WP_209147172.1">
    <property type="nucleotide sequence ID" value="NZ_JAGHKP010000003.1"/>
</dbReference>
<evidence type="ECO:0000313" key="2">
    <source>
        <dbReference type="EMBL" id="MBO9154052.1"/>
    </source>
</evidence>
<sequence length="154" mass="16553">MENSNLFDLNIDAEVSGYLNETARWGKFLAILGFIGCGFMIFVALIMNFMPMGPAGFAGEGYGSGGAVTRTLVMVIYLVLGIISIFPYIYLMRFSKRVQLAIQSNDQGSLASAFSNLKSLFKYVGVLTIIMLAFFVLALIGGIFAGIMAASGSI</sequence>
<reference evidence="3" key="1">
    <citation type="submission" date="2021-03" db="EMBL/GenBank/DDBJ databases">
        <title>Assistant Professor.</title>
        <authorList>
            <person name="Huq M.A."/>
        </authorList>
    </citation>
    <scope>NUCLEOTIDE SEQUENCE [LARGE SCALE GENOMIC DNA]</scope>
    <source>
        <strain evidence="3">MAH-28</strain>
    </source>
</reference>
<evidence type="ECO:0000256" key="1">
    <source>
        <dbReference type="SAM" id="Phobius"/>
    </source>
</evidence>
<proteinExistence type="predicted"/>
<dbReference type="Proteomes" id="UP000679126">
    <property type="component" value="Unassembled WGS sequence"/>
</dbReference>
<evidence type="ECO:0000313" key="3">
    <source>
        <dbReference type="Proteomes" id="UP000679126"/>
    </source>
</evidence>
<keyword evidence="1" id="KW-0812">Transmembrane</keyword>
<name>A0ABS3YH82_9BACT</name>
<keyword evidence="1" id="KW-1133">Transmembrane helix</keyword>
<protein>
    <recommendedName>
        <fullName evidence="4">DUF5362 domain-containing protein</fullName>
    </recommendedName>
</protein>
<evidence type="ECO:0008006" key="4">
    <source>
        <dbReference type="Google" id="ProtNLM"/>
    </source>
</evidence>
<accession>A0ABS3YH82</accession>
<keyword evidence="3" id="KW-1185">Reference proteome</keyword>